<dbReference type="InterPro" id="IPR016136">
    <property type="entry name" value="DNA_helicase_N/primase_C"/>
</dbReference>
<evidence type="ECO:0000256" key="6">
    <source>
        <dbReference type="ARBA" id="ARBA00022806"/>
    </source>
</evidence>
<protein>
    <recommendedName>
        <fullName evidence="10">DNA 5'-3' helicase</fullName>
        <ecNumber evidence="10">5.6.2.3</ecNumber>
    </recommendedName>
</protein>
<evidence type="ECO:0000256" key="4">
    <source>
        <dbReference type="ARBA" id="ARBA00022741"/>
    </source>
</evidence>
<comment type="caution">
    <text evidence="13">The sequence shown here is derived from an EMBL/GenBank/DDBJ whole genome shotgun (WGS) entry which is preliminary data.</text>
</comment>
<dbReference type="GO" id="GO:0003677">
    <property type="term" value="F:DNA binding"/>
    <property type="evidence" value="ECO:0007669"/>
    <property type="project" value="UniProtKB-KW"/>
</dbReference>
<organism evidence="13 14">
    <name type="scientific">Muribacter muris</name>
    <dbReference type="NCBI Taxonomy" id="67855"/>
    <lineage>
        <taxon>Bacteria</taxon>
        <taxon>Pseudomonadati</taxon>
        <taxon>Pseudomonadota</taxon>
        <taxon>Gammaproteobacteria</taxon>
        <taxon>Pasteurellales</taxon>
        <taxon>Pasteurellaceae</taxon>
        <taxon>Muribacter</taxon>
    </lineage>
</organism>
<dbReference type="SUPFAM" id="SSF48024">
    <property type="entry name" value="N-terminal domain of DnaB helicase"/>
    <property type="match status" value="1"/>
</dbReference>
<keyword evidence="5" id="KW-0378">Hydrolase</keyword>
<comment type="catalytic activity">
    <reaction evidence="11">
        <text>ATP + H2O = ADP + phosphate + H(+)</text>
        <dbReference type="Rhea" id="RHEA:13065"/>
        <dbReference type="ChEBI" id="CHEBI:15377"/>
        <dbReference type="ChEBI" id="CHEBI:15378"/>
        <dbReference type="ChEBI" id="CHEBI:30616"/>
        <dbReference type="ChEBI" id="CHEBI:43474"/>
        <dbReference type="ChEBI" id="CHEBI:456216"/>
        <dbReference type="EC" id="5.6.2.3"/>
    </reaction>
</comment>
<keyword evidence="8" id="KW-0238">DNA-binding</keyword>
<gene>
    <name evidence="13" type="ORF">RO21_09050</name>
</gene>
<dbReference type="EMBL" id="JWIZ01000059">
    <property type="protein sequence ID" value="KMK50924.1"/>
    <property type="molecule type" value="Genomic_DNA"/>
</dbReference>
<feature type="domain" description="SF4 helicase" evidence="12">
    <location>
        <begin position="170"/>
        <end position="434"/>
    </location>
</feature>
<keyword evidence="3" id="KW-0235">DNA replication</keyword>
<evidence type="ECO:0000313" key="13">
    <source>
        <dbReference type="EMBL" id="KMK50924.1"/>
    </source>
</evidence>
<keyword evidence="4" id="KW-0547">Nucleotide-binding</keyword>
<sequence>MQKNIKQITYDVELSTVGSLLVGGLTPQARDVLSWLKPEMFLTYQVGAVFAAIQKQANKDNLIDMLMLSSDYGIALADMAEIAKSTVASANLTGYADKLLKFYQRREAQRIFLEVASELNHSRDEQLDEITAKGLQHLSKLMNKTGKVEPTEMSALLEGYVELLQERMKPEFKDRLLFTGNQHLDAVLQGIDETDICIIGGRAGNGKTETAITFTKHILDNGGSILFFSLEMSRHQIMDRLIASASGVNSAKLRNPEWMNDEDFARMNNVIGPMSAQKFFVVDKGALTVDEIKAITERHLNEHGKLSAVIIDYVGLIQHGSLDGRINRSYQIGETVESLKAFAKQWHVPIILLSQLNRDAEGSVPKNSDLSDSKSLEQVASQIIMVHNRRDKETNEPAKYTQWLVTKNRNGKVGTVYVEFQNGRFVECDQALANQYFEEKKPAKKEKPKGF</sequence>
<dbReference type="GO" id="GO:0016787">
    <property type="term" value="F:hydrolase activity"/>
    <property type="evidence" value="ECO:0007669"/>
    <property type="project" value="UniProtKB-KW"/>
</dbReference>
<accession>A0A0J5P624</accession>
<evidence type="ECO:0000256" key="1">
    <source>
        <dbReference type="ARBA" id="ARBA00008428"/>
    </source>
</evidence>
<evidence type="ECO:0000256" key="3">
    <source>
        <dbReference type="ARBA" id="ARBA00022705"/>
    </source>
</evidence>
<reference evidence="13 14" key="1">
    <citation type="submission" date="2014-12" db="EMBL/GenBank/DDBJ databases">
        <title>Reclassification of Actinobacillus muris as Muribacter muris.</title>
        <authorList>
            <person name="Christensen H."/>
            <person name="Nicklas W."/>
            <person name="Bisgaard M."/>
        </authorList>
    </citation>
    <scope>NUCLEOTIDE SEQUENCE [LARGE SCALE GENOMIC DNA]</scope>
    <source>
        <strain evidence="13 14">Ackerman80-443D</strain>
    </source>
</reference>
<evidence type="ECO:0000259" key="12">
    <source>
        <dbReference type="PROSITE" id="PS51199"/>
    </source>
</evidence>
<comment type="similarity">
    <text evidence="1">Belongs to the helicase family. DnaB subfamily.</text>
</comment>
<evidence type="ECO:0000256" key="5">
    <source>
        <dbReference type="ARBA" id="ARBA00022801"/>
    </source>
</evidence>
<dbReference type="PROSITE" id="PS51199">
    <property type="entry name" value="SF4_HELICASE"/>
    <property type="match status" value="1"/>
</dbReference>
<dbReference type="Pfam" id="PF00772">
    <property type="entry name" value="DnaB"/>
    <property type="match status" value="1"/>
</dbReference>
<evidence type="ECO:0000313" key="14">
    <source>
        <dbReference type="Proteomes" id="UP000036270"/>
    </source>
</evidence>
<dbReference type="GO" id="GO:0005524">
    <property type="term" value="F:ATP binding"/>
    <property type="evidence" value="ECO:0007669"/>
    <property type="project" value="UniProtKB-KW"/>
</dbReference>
<dbReference type="PATRIC" id="fig|67855.3.peg.1893"/>
<dbReference type="InterPro" id="IPR036185">
    <property type="entry name" value="DNA_heli_DnaB-like_N_sf"/>
</dbReference>
<proteinExistence type="inferred from homology"/>
<keyword evidence="7" id="KW-0067">ATP-binding</keyword>
<name>A0A0J5P624_9PAST</name>
<dbReference type="STRING" id="67855.RO21_09050"/>
<dbReference type="SUPFAM" id="SSF52540">
    <property type="entry name" value="P-loop containing nucleoside triphosphate hydrolases"/>
    <property type="match status" value="1"/>
</dbReference>
<dbReference type="InterPro" id="IPR007694">
    <property type="entry name" value="DNA_helicase_DnaB-like_C"/>
</dbReference>
<evidence type="ECO:0000256" key="7">
    <source>
        <dbReference type="ARBA" id="ARBA00022840"/>
    </source>
</evidence>
<dbReference type="GO" id="GO:0005829">
    <property type="term" value="C:cytosol"/>
    <property type="evidence" value="ECO:0007669"/>
    <property type="project" value="TreeGrafter"/>
</dbReference>
<evidence type="ECO:0000256" key="8">
    <source>
        <dbReference type="ARBA" id="ARBA00023125"/>
    </source>
</evidence>
<dbReference type="GO" id="GO:0006269">
    <property type="term" value="P:DNA replication, synthesis of primer"/>
    <property type="evidence" value="ECO:0007669"/>
    <property type="project" value="UniProtKB-KW"/>
</dbReference>
<dbReference type="AlphaFoldDB" id="A0A0J5P624"/>
<keyword evidence="9" id="KW-0413">Isomerase</keyword>
<dbReference type="RefSeq" id="WP_047977465.1">
    <property type="nucleotide sequence ID" value="NZ_JWIZ01000059.1"/>
</dbReference>
<evidence type="ECO:0000256" key="9">
    <source>
        <dbReference type="ARBA" id="ARBA00023235"/>
    </source>
</evidence>
<dbReference type="Proteomes" id="UP000036270">
    <property type="component" value="Unassembled WGS sequence"/>
</dbReference>
<dbReference type="GO" id="GO:0043139">
    <property type="term" value="F:5'-3' DNA helicase activity"/>
    <property type="evidence" value="ECO:0007669"/>
    <property type="project" value="UniProtKB-EC"/>
</dbReference>
<keyword evidence="14" id="KW-1185">Reference proteome</keyword>
<evidence type="ECO:0000256" key="10">
    <source>
        <dbReference type="ARBA" id="ARBA00044969"/>
    </source>
</evidence>
<keyword evidence="2" id="KW-0639">Primosome</keyword>
<dbReference type="GO" id="GO:1990077">
    <property type="term" value="C:primosome complex"/>
    <property type="evidence" value="ECO:0007669"/>
    <property type="project" value="UniProtKB-KW"/>
</dbReference>
<keyword evidence="6 13" id="KW-0347">Helicase</keyword>
<evidence type="ECO:0000256" key="2">
    <source>
        <dbReference type="ARBA" id="ARBA00022515"/>
    </source>
</evidence>
<dbReference type="InterPro" id="IPR027417">
    <property type="entry name" value="P-loop_NTPase"/>
</dbReference>
<evidence type="ECO:0000256" key="11">
    <source>
        <dbReference type="ARBA" id="ARBA00048954"/>
    </source>
</evidence>
<dbReference type="EC" id="5.6.2.3" evidence="10"/>
<dbReference type="Pfam" id="PF03796">
    <property type="entry name" value="DnaB_C"/>
    <property type="match status" value="1"/>
</dbReference>
<dbReference type="Gene3D" id="3.40.50.300">
    <property type="entry name" value="P-loop containing nucleotide triphosphate hydrolases"/>
    <property type="match status" value="1"/>
</dbReference>
<dbReference type="Gene3D" id="1.10.860.10">
    <property type="entry name" value="DNAb Helicase, Chain A"/>
    <property type="match status" value="1"/>
</dbReference>
<dbReference type="PANTHER" id="PTHR30153:SF2">
    <property type="entry name" value="REPLICATIVE DNA HELICASE"/>
    <property type="match status" value="1"/>
</dbReference>
<dbReference type="InterPro" id="IPR007693">
    <property type="entry name" value="DNA_helicase_DnaB-like_N"/>
</dbReference>
<dbReference type="PANTHER" id="PTHR30153">
    <property type="entry name" value="REPLICATIVE DNA HELICASE DNAB"/>
    <property type="match status" value="1"/>
</dbReference>